<dbReference type="InterPro" id="IPR002053">
    <property type="entry name" value="Glyco_hydro_25"/>
</dbReference>
<evidence type="ECO:0000313" key="4">
    <source>
        <dbReference type="Proteomes" id="UP000216961"/>
    </source>
</evidence>
<dbReference type="InterPro" id="IPR017853">
    <property type="entry name" value="GH"/>
</dbReference>
<feature type="domain" description="LysM" evidence="2">
    <location>
        <begin position="351"/>
        <end position="396"/>
    </location>
</feature>
<dbReference type="PANTHER" id="PTHR34135:SF1">
    <property type="entry name" value="GLYCOSYL HYDROLASE FAMILY 25"/>
    <property type="match status" value="1"/>
</dbReference>
<name>A0AA91YYS6_NIACI</name>
<dbReference type="CDD" id="cd00118">
    <property type="entry name" value="LysM"/>
    <property type="match status" value="3"/>
</dbReference>
<feature type="domain" description="LysM" evidence="2">
    <location>
        <begin position="233"/>
        <end position="277"/>
    </location>
</feature>
<reference evidence="3 4" key="1">
    <citation type="submission" date="2017-07" db="EMBL/GenBank/DDBJ databases">
        <title>Isolation and whole genome analysis of endospore-forming bacteria from heroin.</title>
        <authorList>
            <person name="Kalinowski J."/>
            <person name="Ahrens B."/>
            <person name="Al-Dilaimi A."/>
            <person name="Winkler A."/>
            <person name="Wibberg D."/>
            <person name="Schleenbecker U."/>
            <person name="Ruckert C."/>
            <person name="Wolfel R."/>
            <person name="Grass G."/>
        </authorList>
    </citation>
    <scope>NUCLEOTIDE SEQUENCE [LARGE SCALE GENOMIC DNA]</scope>
    <source>
        <strain evidence="3 4">7521-2</strain>
    </source>
</reference>
<dbReference type="GO" id="GO:0009253">
    <property type="term" value="P:peptidoglycan catabolic process"/>
    <property type="evidence" value="ECO:0007669"/>
    <property type="project" value="InterPro"/>
</dbReference>
<dbReference type="SUPFAM" id="SSF54106">
    <property type="entry name" value="LysM domain"/>
    <property type="match status" value="3"/>
</dbReference>
<dbReference type="Proteomes" id="UP000216961">
    <property type="component" value="Unassembled WGS sequence"/>
</dbReference>
<dbReference type="SMART" id="SM00257">
    <property type="entry name" value="LysM"/>
    <property type="match status" value="3"/>
</dbReference>
<dbReference type="InterPro" id="IPR018392">
    <property type="entry name" value="LysM"/>
</dbReference>
<accession>A0AA91YYS6</accession>
<protein>
    <recommendedName>
        <fullName evidence="2">LysM domain-containing protein</fullName>
    </recommendedName>
</protein>
<proteinExistence type="inferred from homology"/>
<dbReference type="Gene3D" id="3.20.20.80">
    <property type="entry name" value="Glycosidases"/>
    <property type="match status" value="1"/>
</dbReference>
<feature type="domain" description="LysM" evidence="2">
    <location>
        <begin position="296"/>
        <end position="339"/>
    </location>
</feature>
<evidence type="ECO:0000259" key="2">
    <source>
        <dbReference type="PROSITE" id="PS51782"/>
    </source>
</evidence>
<dbReference type="Gene3D" id="3.10.350.10">
    <property type="entry name" value="LysM domain"/>
    <property type="match status" value="3"/>
</dbReference>
<evidence type="ECO:0000256" key="1">
    <source>
        <dbReference type="ARBA" id="ARBA00010646"/>
    </source>
</evidence>
<dbReference type="PROSITE" id="PS51904">
    <property type="entry name" value="GLYCOSYL_HYDROL_F25_2"/>
    <property type="match status" value="1"/>
</dbReference>
<dbReference type="PANTHER" id="PTHR34135">
    <property type="entry name" value="LYSOZYME"/>
    <property type="match status" value="1"/>
</dbReference>
<dbReference type="AlphaFoldDB" id="A0AA91YYS6"/>
<organism evidence="3 4">
    <name type="scientific">Niallia circulans</name>
    <name type="common">Bacillus circulans</name>
    <dbReference type="NCBI Taxonomy" id="1397"/>
    <lineage>
        <taxon>Bacteria</taxon>
        <taxon>Bacillati</taxon>
        <taxon>Bacillota</taxon>
        <taxon>Bacilli</taxon>
        <taxon>Bacillales</taxon>
        <taxon>Bacillaceae</taxon>
        <taxon>Niallia</taxon>
    </lineage>
</organism>
<dbReference type="Pfam" id="PF01183">
    <property type="entry name" value="Glyco_hydro_25"/>
    <property type="match status" value="1"/>
</dbReference>
<dbReference type="SUPFAM" id="SSF51445">
    <property type="entry name" value="(Trans)glycosidases"/>
    <property type="match status" value="1"/>
</dbReference>
<comment type="caution">
    <text evidence="3">The sequence shown here is derived from an EMBL/GenBank/DDBJ whole genome shotgun (WGS) entry which is preliminary data.</text>
</comment>
<gene>
    <name evidence="3" type="ORF">CHH57_24000</name>
</gene>
<dbReference type="PROSITE" id="PS51782">
    <property type="entry name" value="LYSM"/>
    <property type="match status" value="3"/>
</dbReference>
<dbReference type="GO" id="GO:0003796">
    <property type="term" value="F:lysozyme activity"/>
    <property type="evidence" value="ECO:0007669"/>
    <property type="project" value="InterPro"/>
</dbReference>
<dbReference type="EMBL" id="NPBQ01000148">
    <property type="protein sequence ID" value="PAD80630.1"/>
    <property type="molecule type" value="Genomic_DNA"/>
</dbReference>
<evidence type="ECO:0000313" key="3">
    <source>
        <dbReference type="EMBL" id="PAD80630.1"/>
    </source>
</evidence>
<dbReference type="GO" id="GO:0016052">
    <property type="term" value="P:carbohydrate catabolic process"/>
    <property type="evidence" value="ECO:0007669"/>
    <property type="project" value="TreeGrafter"/>
</dbReference>
<dbReference type="GO" id="GO:0016998">
    <property type="term" value="P:cell wall macromolecule catabolic process"/>
    <property type="evidence" value="ECO:0007669"/>
    <property type="project" value="InterPro"/>
</dbReference>
<dbReference type="InterPro" id="IPR036779">
    <property type="entry name" value="LysM_dom_sf"/>
</dbReference>
<dbReference type="Pfam" id="PF01476">
    <property type="entry name" value="LysM"/>
    <property type="match status" value="3"/>
</dbReference>
<sequence length="397" mass="44181">MGKIIDISHHQPSAQIDWAKAAKEVDLVIIRVQYGSSLIDREYKNHVANAKKYGIPFGHYAYGCFVSVEDAKVEARDFLNRMDKSAKFLVLDTEDDTVESCGTEKLAEASQAFIDVCKSAGYKTGFYVSHHLYKQYGLDKVKADFLWIPRYGDNDGTPNKKPDYNCDIWQYTDNGKVGWYGGRVDFNQLLGDKKLDWYIGQEKTVKPVEEKVSAEIVTKPNKPTSKRKKNSDGTYTVVSGDTLSEIAADFNVSTNDLASWNNITNKNEIKAGQKLKFSAPKKETAAKPKATASGTKKITIQKGDTLSELAVKYKTTVSNLKALNGYKSDKIIAGKTMKVPSSASSNTNTKKNYIVKPGDNATKIAKNNGITLDKLKELNPSKKNWDLVYPGDKLRIK</sequence>
<comment type="similarity">
    <text evidence="1">Belongs to the glycosyl hydrolase 25 family.</text>
</comment>